<feature type="chain" id="PRO_5040362452" description="SET domain-containing protein" evidence="1">
    <location>
        <begin position="17"/>
        <end position="426"/>
    </location>
</feature>
<evidence type="ECO:0000256" key="1">
    <source>
        <dbReference type="SAM" id="SignalP"/>
    </source>
</evidence>
<dbReference type="Gene3D" id="2.170.270.10">
    <property type="entry name" value="SET domain"/>
    <property type="match status" value="1"/>
</dbReference>
<dbReference type="PROSITE" id="PS50280">
    <property type="entry name" value="SET"/>
    <property type="match status" value="1"/>
</dbReference>
<accession>A0A9P9WIL7</accession>
<dbReference type="EMBL" id="JAFIMR010000022">
    <property type="protein sequence ID" value="KAI1865136.1"/>
    <property type="molecule type" value="Genomic_DNA"/>
</dbReference>
<dbReference type="InterPro" id="IPR053185">
    <property type="entry name" value="SET_domain_protein"/>
</dbReference>
<keyword evidence="4" id="KW-1185">Reference proteome</keyword>
<dbReference type="Proteomes" id="UP000829685">
    <property type="component" value="Unassembled WGS sequence"/>
</dbReference>
<sequence length="426" mass="48076">MRGVDLLHFCAAVVVAKHSIAAVVDQGWCTWQSLLYGVEDAQCSEGRLEFNEPADENHLSVASSWPVATSCVSGGNGTRTYCIYTDRDVARERGITIITTPSEALKLAKTTAFKDLKGYDHVKDLNAAESLRWRVEEVPGKGMGLIANRNLHAGDHIMSVSASIMIDYGLFMDIGEDVRTQMQARAIRSLPLNHQPAFLNLSTHDAVQSFEEQVDRIILTNAFDISDREIVENPEGVEDQHFFTVFPEVSRMNHDCRPNAHYFWDPNTFTQNVYAIKPVTAGEEITISYVDQCTQHERLVAESDERIVQILELQHYLRDYSKTSPATPDMAELLISLYEQERIHSRIFEAYTYAAIEYNAIGQPWMATKYARLGIQHGFVANQPTGEDHFDIKQLVDDPWGHWSYMMRRSNGEAGASTAHPEKMSI</sequence>
<dbReference type="PANTHER" id="PTHR47332">
    <property type="entry name" value="SET DOMAIN-CONTAINING PROTEIN 5"/>
    <property type="match status" value="1"/>
</dbReference>
<gene>
    <name evidence="3" type="ORF">JX265_008183</name>
</gene>
<dbReference type="InterPro" id="IPR001214">
    <property type="entry name" value="SET_dom"/>
</dbReference>
<dbReference type="Pfam" id="PF00856">
    <property type="entry name" value="SET"/>
    <property type="match status" value="1"/>
</dbReference>
<keyword evidence="1" id="KW-0732">Signal</keyword>
<dbReference type="SMART" id="SM00317">
    <property type="entry name" value="SET"/>
    <property type="match status" value="1"/>
</dbReference>
<comment type="caution">
    <text evidence="3">The sequence shown here is derived from an EMBL/GenBank/DDBJ whole genome shotgun (WGS) entry which is preliminary data.</text>
</comment>
<dbReference type="PANTHER" id="PTHR47332:SF6">
    <property type="entry name" value="SET DOMAIN-CONTAINING PROTEIN"/>
    <property type="match status" value="1"/>
</dbReference>
<evidence type="ECO:0000313" key="3">
    <source>
        <dbReference type="EMBL" id="KAI1865136.1"/>
    </source>
</evidence>
<proteinExistence type="predicted"/>
<dbReference type="AlphaFoldDB" id="A0A9P9WIL7"/>
<feature type="domain" description="SET" evidence="2">
    <location>
        <begin position="131"/>
        <end position="290"/>
    </location>
</feature>
<evidence type="ECO:0000313" key="4">
    <source>
        <dbReference type="Proteomes" id="UP000829685"/>
    </source>
</evidence>
<reference evidence="3" key="1">
    <citation type="submission" date="2021-03" db="EMBL/GenBank/DDBJ databases">
        <title>Revisited historic fungal species revealed as producer of novel bioactive compounds through whole genome sequencing and comparative genomics.</title>
        <authorList>
            <person name="Vignolle G.A."/>
            <person name="Hochenegger N."/>
            <person name="Mach R.L."/>
            <person name="Mach-Aigner A.R."/>
            <person name="Javad Rahimi M."/>
            <person name="Salim K.A."/>
            <person name="Chan C.M."/>
            <person name="Lim L.B.L."/>
            <person name="Cai F."/>
            <person name="Druzhinina I.S."/>
            <person name="U'Ren J.M."/>
            <person name="Derntl C."/>
        </authorList>
    </citation>
    <scope>NUCLEOTIDE SEQUENCE</scope>
    <source>
        <strain evidence="3">TUCIM 5799</strain>
    </source>
</reference>
<name>A0A9P9WIL7_9PEZI</name>
<dbReference type="CDD" id="cd20071">
    <property type="entry name" value="SET_SMYD"/>
    <property type="match status" value="1"/>
</dbReference>
<feature type="signal peptide" evidence="1">
    <location>
        <begin position="1"/>
        <end position="16"/>
    </location>
</feature>
<dbReference type="SUPFAM" id="SSF82199">
    <property type="entry name" value="SET domain"/>
    <property type="match status" value="1"/>
</dbReference>
<evidence type="ECO:0000259" key="2">
    <source>
        <dbReference type="PROSITE" id="PS50280"/>
    </source>
</evidence>
<dbReference type="InterPro" id="IPR046341">
    <property type="entry name" value="SET_dom_sf"/>
</dbReference>
<protein>
    <recommendedName>
        <fullName evidence="2">SET domain-containing protein</fullName>
    </recommendedName>
</protein>
<organism evidence="3 4">
    <name type="scientific">Neoarthrinium moseri</name>
    <dbReference type="NCBI Taxonomy" id="1658444"/>
    <lineage>
        <taxon>Eukaryota</taxon>
        <taxon>Fungi</taxon>
        <taxon>Dikarya</taxon>
        <taxon>Ascomycota</taxon>
        <taxon>Pezizomycotina</taxon>
        <taxon>Sordariomycetes</taxon>
        <taxon>Xylariomycetidae</taxon>
        <taxon>Amphisphaeriales</taxon>
        <taxon>Apiosporaceae</taxon>
        <taxon>Neoarthrinium</taxon>
    </lineage>
</organism>